<dbReference type="AlphaFoldDB" id="A0A921LI96"/>
<reference evidence="1" key="2">
    <citation type="submission" date="2021-09" db="EMBL/GenBank/DDBJ databases">
        <authorList>
            <person name="Gilroy R."/>
        </authorList>
    </citation>
    <scope>NUCLEOTIDE SEQUENCE</scope>
    <source>
        <strain evidence="1">CHK154-13316</strain>
    </source>
</reference>
<dbReference type="Proteomes" id="UP000747074">
    <property type="component" value="Unassembled WGS sequence"/>
</dbReference>
<organism evidence="1 2">
    <name type="scientific">Bacteroides xylanisolvens</name>
    <dbReference type="NCBI Taxonomy" id="371601"/>
    <lineage>
        <taxon>Bacteria</taxon>
        <taxon>Pseudomonadati</taxon>
        <taxon>Bacteroidota</taxon>
        <taxon>Bacteroidia</taxon>
        <taxon>Bacteroidales</taxon>
        <taxon>Bacteroidaceae</taxon>
        <taxon>Bacteroides</taxon>
    </lineage>
</organism>
<comment type="caution">
    <text evidence="1">The sequence shown here is derived from an EMBL/GenBank/DDBJ whole genome shotgun (WGS) entry which is preliminary data.</text>
</comment>
<dbReference type="EMBL" id="DYVL01000176">
    <property type="protein sequence ID" value="HJG13296.1"/>
    <property type="molecule type" value="Genomic_DNA"/>
</dbReference>
<sequence length="56" mass="6616">MIFYNGKEISAIHYKGKMISAVYFGVKLVWQTIRVCFGSGFWVNEKPWINDEGWRN</sequence>
<reference evidence="1" key="1">
    <citation type="journal article" date="2021" name="PeerJ">
        <title>Extensive microbial diversity within the chicken gut microbiome revealed by metagenomics and culture.</title>
        <authorList>
            <person name="Gilroy R."/>
            <person name="Ravi A."/>
            <person name="Getino M."/>
            <person name="Pursley I."/>
            <person name="Horton D.L."/>
            <person name="Alikhan N.F."/>
            <person name="Baker D."/>
            <person name="Gharbi K."/>
            <person name="Hall N."/>
            <person name="Watson M."/>
            <person name="Adriaenssens E.M."/>
            <person name="Foster-Nyarko E."/>
            <person name="Jarju S."/>
            <person name="Secka A."/>
            <person name="Antonio M."/>
            <person name="Oren A."/>
            <person name="Chaudhuri R.R."/>
            <person name="La Ragione R."/>
            <person name="Hildebrand F."/>
            <person name="Pallen M.J."/>
        </authorList>
    </citation>
    <scope>NUCLEOTIDE SEQUENCE</scope>
    <source>
        <strain evidence="1">CHK154-13316</strain>
    </source>
</reference>
<evidence type="ECO:0000313" key="2">
    <source>
        <dbReference type="Proteomes" id="UP000747074"/>
    </source>
</evidence>
<name>A0A921LI96_9BACE</name>
<proteinExistence type="predicted"/>
<evidence type="ECO:0000313" key="1">
    <source>
        <dbReference type="EMBL" id="HJG13296.1"/>
    </source>
</evidence>
<protein>
    <submittedName>
        <fullName evidence="1">MFS transporter</fullName>
    </submittedName>
</protein>
<gene>
    <name evidence="1" type="ORF">K8V07_15390</name>
</gene>
<accession>A0A921LI96</accession>